<organism evidence="2">
    <name type="scientific">Mycobacterium xenopi 4042</name>
    <dbReference type="NCBI Taxonomy" id="1299334"/>
    <lineage>
        <taxon>Bacteria</taxon>
        <taxon>Bacillati</taxon>
        <taxon>Actinomycetota</taxon>
        <taxon>Actinomycetes</taxon>
        <taxon>Mycobacteriales</taxon>
        <taxon>Mycobacteriaceae</taxon>
        <taxon>Mycobacterium</taxon>
    </lineage>
</organism>
<sequence length="37" mass="4106">MVAIVAVLKTGPHTCRSNPRCRRRGSSSSSPTPRRWP</sequence>
<proteinExistence type="predicted"/>
<gene>
    <name evidence="2" type="ORF">I553_0899</name>
</gene>
<feature type="compositionally biased region" description="Low complexity" evidence="1">
    <location>
        <begin position="26"/>
        <end position="37"/>
    </location>
</feature>
<protein>
    <submittedName>
        <fullName evidence="2">Uncharacterized protein</fullName>
    </submittedName>
</protein>
<comment type="caution">
    <text evidence="2">The sequence shown here is derived from an EMBL/GenBank/DDBJ whole genome shotgun (WGS) entry which is preliminary data.</text>
</comment>
<dbReference type="EMBL" id="JAOB01000059">
    <property type="protein sequence ID" value="EUA31109.1"/>
    <property type="molecule type" value="Genomic_DNA"/>
</dbReference>
<reference evidence="2" key="1">
    <citation type="submission" date="2014-01" db="EMBL/GenBank/DDBJ databases">
        <authorList>
            <person name="Brown-Elliot B."/>
            <person name="Wallace R."/>
            <person name="Lenaerts A."/>
            <person name="Ordway D."/>
            <person name="DeGroote M.A."/>
            <person name="Parker T."/>
            <person name="Sizemore C."/>
            <person name="Tallon L.J."/>
            <person name="Sadzewicz L.K."/>
            <person name="Sengamalay N."/>
            <person name="Fraser C.M."/>
            <person name="Hine E."/>
            <person name="Shefchek K.A."/>
            <person name="Das S.P."/>
            <person name="Tettelin H."/>
        </authorList>
    </citation>
    <scope>NUCLEOTIDE SEQUENCE [LARGE SCALE GENOMIC DNA]</scope>
    <source>
        <strain evidence="2">4042</strain>
    </source>
</reference>
<feature type="region of interest" description="Disordered" evidence="1">
    <location>
        <begin position="7"/>
        <end position="37"/>
    </location>
</feature>
<dbReference type="PATRIC" id="fig|1299334.3.peg.5744"/>
<evidence type="ECO:0000313" key="2">
    <source>
        <dbReference type="EMBL" id="EUA31109.1"/>
    </source>
</evidence>
<evidence type="ECO:0000256" key="1">
    <source>
        <dbReference type="SAM" id="MobiDB-lite"/>
    </source>
</evidence>
<accession>X8AHR9</accession>
<name>X8AHR9_MYCXE</name>
<dbReference type="AlphaFoldDB" id="X8AHR9"/>